<name>A0A8S2CPR5_9BILA</name>
<evidence type="ECO:0000313" key="1">
    <source>
        <dbReference type="EMBL" id="CAF0747596.1"/>
    </source>
</evidence>
<sequence>MPKPIIAEDWLAFARAPGASGAEILVALKTLLKLPNDLPTLPQVTLPGGAQPLALAYANIPNAAIPLGQATATVKLLLTVIYDESAIEQQNVVNAFAANFLSDDNSASFANVTVDQFHSLRNLTGKDFYNALLTVLKTNPNVLTSEGFGWSVSTLNAIANLLGNTISITAIAGVGTGTQAETGPGLFQPVTITFEYKSATAQATINFIVRSNVPTQTQFNDAVNFASYPQVGGLMNATEAFP</sequence>
<evidence type="ECO:0000313" key="3">
    <source>
        <dbReference type="Proteomes" id="UP000677228"/>
    </source>
</evidence>
<dbReference type="Proteomes" id="UP000677228">
    <property type="component" value="Unassembled WGS sequence"/>
</dbReference>
<organism evidence="1 3">
    <name type="scientific">Didymodactylos carnosus</name>
    <dbReference type="NCBI Taxonomy" id="1234261"/>
    <lineage>
        <taxon>Eukaryota</taxon>
        <taxon>Metazoa</taxon>
        <taxon>Spiralia</taxon>
        <taxon>Gnathifera</taxon>
        <taxon>Rotifera</taxon>
        <taxon>Eurotatoria</taxon>
        <taxon>Bdelloidea</taxon>
        <taxon>Philodinida</taxon>
        <taxon>Philodinidae</taxon>
        <taxon>Didymodactylos</taxon>
    </lineage>
</organism>
<comment type="caution">
    <text evidence="1">The sequence shown here is derived from an EMBL/GenBank/DDBJ whole genome shotgun (WGS) entry which is preliminary data.</text>
</comment>
<reference evidence="1" key="1">
    <citation type="submission" date="2021-02" db="EMBL/GenBank/DDBJ databases">
        <authorList>
            <person name="Nowell W R."/>
        </authorList>
    </citation>
    <scope>NUCLEOTIDE SEQUENCE</scope>
</reference>
<accession>A0A8S2CPR5</accession>
<dbReference type="AlphaFoldDB" id="A0A8S2CPR5"/>
<gene>
    <name evidence="1" type="ORF">OVA965_LOCUS1819</name>
    <name evidence="2" type="ORF">TMI583_LOCUS1819</name>
</gene>
<proteinExistence type="predicted"/>
<dbReference type="EMBL" id="CAJNOK010000359">
    <property type="protein sequence ID" value="CAF0747596.1"/>
    <property type="molecule type" value="Genomic_DNA"/>
</dbReference>
<dbReference type="Proteomes" id="UP000682733">
    <property type="component" value="Unassembled WGS sequence"/>
</dbReference>
<dbReference type="EMBL" id="CAJOBA010000359">
    <property type="protein sequence ID" value="CAF3525878.1"/>
    <property type="molecule type" value="Genomic_DNA"/>
</dbReference>
<protein>
    <submittedName>
        <fullName evidence="1">Uncharacterized protein</fullName>
    </submittedName>
</protein>
<evidence type="ECO:0000313" key="2">
    <source>
        <dbReference type="EMBL" id="CAF3525878.1"/>
    </source>
</evidence>